<name>A0A8H5PPH7_9HYPO</name>
<dbReference type="AlphaFoldDB" id="A0A8H5PPH7"/>
<feature type="compositionally biased region" description="Acidic residues" evidence="1">
    <location>
        <begin position="94"/>
        <end position="103"/>
    </location>
</feature>
<feature type="compositionally biased region" description="Basic and acidic residues" evidence="1">
    <location>
        <begin position="104"/>
        <end position="119"/>
    </location>
</feature>
<gene>
    <name evidence="2" type="ORF">FPANT_2245</name>
</gene>
<protein>
    <submittedName>
        <fullName evidence="2">Uncharacterized protein</fullName>
    </submittedName>
</protein>
<comment type="caution">
    <text evidence="2">The sequence shown here is derived from an EMBL/GenBank/DDBJ whole genome shotgun (WGS) entry which is preliminary data.</text>
</comment>
<dbReference type="Proteomes" id="UP000544095">
    <property type="component" value="Unassembled WGS sequence"/>
</dbReference>
<organism evidence="2 3">
    <name type="scientific">Fusarium pseudoanthophilum</name>
    <dbReference type="NCBI Taxonomy" id="48495"/>
    <lineage>
        <taxon>Eukaryota</taxon>
        <taxon>Fungi</taxon>
        <taxon>Dikarya</taxon>
        <taxon>Ascomycota</taxon>
        <taxon>Pezizomycotina</taxon>
        <taxon>Sordariomycetes</taxon>
        <taxon>Hypocreomycetidae</taxon>
        <taxon>Hypocreales</taxon>
        <taxon>Nectriaceae</taxon>
        <taxon>Fusarium</taxon>
        <taxon>Fusarium fujikuroi species complex</taxon>
    </lineage>
</organism>
<proteinExistence type="predicted"/>
<feature type="region of interest" description="Disordered" evidence="1">
    <location>
        <begin position="89"/>
        <end position="133"/>
    </location>
</feature>
<evidence type="ECO:0000313" key="2">
    <source>
        <dbReference type="EMBL" id="KAF5600582.1"/>
    </source>
</evidence>
<evidence type="ECO:0000256" key="1">
    <source>
        <dbReference type="SAM" id="MobiDB-lite"/>
    </source>
</evidence>
<evidence type="ECO:0000313" key="3">
    <source>
        <dbReference type="Proteomes" id="UP000544095"/>
    </source>
</evidence>
<reference evidence="2 3" key="1">
    <citation type="submission" date="2020-05" db="EMBL/GenBank/DDBJ databases">
        <title>Identification and distribution of gene clusters putatively required for synthesis of sphingolipid metabolism inhibitors in phylogenetically diverse species of the filamentous fungus Fusarium.</title>
        <authorList>
            <person name="Kim H.-S."/>
            <person name="Busman M."/>
            <person name="Brown D.W."/>
            <person name="Divon H."/>
            <person name="Uhlig S."/>
            <person name="Proctor R.H."/>
        </authorList>
    </citation>
    <scope>NUCLEOTIDE SEQUENCE [LARGE SCALE GENOMIC DNA]</scope>
    <source>
        <strain evidence="2 3">NRRL 25211</strain>
    </source>
</reference>
<feature type="region of interest" description="Disordered" evidence="1">
    <location>
        <begin position="27"/>
        <end position="52"/>
    </location>
</feature>
<sequence length="133" mass="15358">MTTSRTQAETPISTWLVLRSNLTFRDRDSVQSPVPERVTDETSPAPQKKPRLRHTIQDTTGTDLCLPLIVNDEALELPRALRYPFWMELPDSTENSDNEILATDDEKLEERLHSSREEISDSDEDSESEDWRD</sequence>
<keyword evidence="3" id="KW-1185">Reference proteome</keyword>
<accession>A0A8H5PPH7</accession>
<dbReference type="EMBL" id="JAAOAR010000093">
    <property type="protein sequence ID" value="KAF5600582.1"/>
    <property type="molecule type" value="Genomic_DNA"/>
</dbReference>
<feature type="compositionally biased region" description="Acidic residues" evidence="1">
    <location>
        <begin position="120"/>
        <end position="133"/>
    </location>
</feature>